<evidence type="ECO:0000256" key="3">
    <source>
        <dbReference type="HAMAP-Rule" id="MF_01925"/>
    </source>
</evidence>
<comment type="caution">
    <text evidence="5">The sequence shown here is derived from an EMBL/GenBank/DDBJ whole genome shotgun (WGS) entry which is preliminary data.</text>
</comment>
<dbReference type="RefSeq" id="WP_075472938.1">
    <property type="nucleotide sequence ID" value="NZ_CAWQZC010000130.1"/>
</dbReference>
<evidence type="ECO:0000313" key="5">
    <source>
        <dbReference type="EMBL" id="SGY96707.1"/>
    </source>
</evidence>
<dbReference type="Pfam" id="PF14748">
    <property type="entry name" value="P5CR_dimer"/>
    <property type="match status" value="1"/>
</dbReference>
<comment type="pathway">
    <text evidence="3">Amino-acid biosynthesis; L-proline biosynthesis; L-proline from L-glutamate 5-semialdehyde: step 1/1.</text>
</comment>
<proteinExistence type="inferred from homology"/>
<reference evidence="5 6" key="1">
    <citation type="submission" date="2016-11" db="EMBL/GenBank/DDBJ databases">
        <authorList>
            <person name="Klemetsen T."/>
        </authorList>
    </citation>
    <scope>NUCLEOTIDE SEQUENCE [LARGE SCALE GENOMIC DNA]</scope>
    <source>
        <strain evidence="5">MT 2528</strain>
    </source>
</reference>
<dbReference type="InterPro" id="IPR029036">
    <property type="entry name" value="P5CR_dimer"/>
</dbReference>
<dbReference type="SUPFAM" id="SSF48179">
    <property type="entry name" value="6-phosphogluconate dehydrogenase C-terminal domain-like"/>
    <property type="match status" value="1"/>
</dbReference>
<evidence type="ECO:0000256" key="1">
    <source>
        <dbReference type="ARBA" id="ARBA00005525"/>
    </source>
</evidence>
<dbReference type="InterPro" id="IPR036291">
    <property type="entry name" value="NAD(P)-bd_dom_sf"/>
</dbReference>
<sequence length="265" mass="28757">MSNRNCVYLGVGNMGFPVFKATAPYFLKSWDVTVIDKSEQRLNQARTIGDIKIEDSLPSDIDILFLGVRPQDLPNISLGTSSPSLIISMMAGVSCAEINKYSPKSAVVRCMPNTPCEIGVGITPIYYTGEPNHNYSSFIESAQYLGELFFVGEEHLIDSATGISAGGPAYIMVIAEAMIKASEKLGFSYSDSKRLVGKTLEGSGKLLQLSDKLPETLAQDVMTPNGTTEQGVNELKKQNVDTAIYKALLKASHKAEDMSNPTKRT</sequence>
<comment type="function">
    <text evidence="3">Catalyzes the reduction of 1-pyrroline-5-carboxylate (PCA) to L-proline.</text>
</comment>
<dbReference type="Gene3D" id="3.40.50.720">
    <property type="entry name" value="NAD(P)-binding Rossmann-like Domain"/>
    <property type="match status" value="1"/>
</dbReference>
<gene>
    <name evidence="3" type="primary">proC</name>
    <name evidence="5" type="ORF">MT2528_3255</name>
</gene>
<comment type="subcellular location">
    <subcellularLocation>
        <location evidence="3">Cytoplasm</location>
    </subcellularLocation>
</comment>
<comment type="similarity">
    <text evidence="1 3">Belongs to the pyrroline-5-carboxylate reductase family.</text>
</comment>
<dbReference type="GeneID" id="61297087"/>
<dbReference type="HAMAP" id="MF_01925">
    <property type="entry name" value="P5C_reductase"/>
    <property type="match status" value="1"/>
</dbReference>
<organism evidence="5 6">
    <name type="scientific">Moritella viscosa</name>
    <dbReference type="NCBI Taxonomy" id="80854"/>
    <lineage>
        <taxon>Bacteria</taxon>
        <taxon>Pseudomonadati</taxon>
        <taxon>Pseudomonadota</taxon>
        <taxon>Gammaproteobacteria</taxon>
        <taxon>Alteromonadales</taxon>
        <taxon>Moritellaceae</taxon>
        <taxon>Moritella</taxon>
    </lineage>
</organism>
<keyword evidence="6" id="KW-1185">Reference proteome</keyword>
<evidence type="ECO:0000256" key="2">
    <source>
        <dbReference type="ARBA" id="ARBA00023002"/>
    </source>
</evidence>
<keyword evidence="3" id="KW-0521">NADP</keyword>
<feature type="domain" description="Pyrroline-5-carboxylate reductase dimerisation" evidence="4">
    <location>
        <begin position="154"/>
        <end position="258"/>
    </location>
</feature>
<keyword evidence="2 3" id="KW-0560">Oxidoreductase</keyword>
<evidence type="ECO:0000313" key="6">
    <source>
        <dbReference type="Proteomes" id="UP000182660"/>
    </source>
</evidence>
<dbReference type="PANTHER" id="PTHR11645">
    <property type="entry name" value="PYRROLINE-5-CARBOXYLATE REDUCTASE"/>
    <property type="match status" value="1"/>
</dbReference>
<dbReference type="InterPro" id="IPR000304">
    <property type="entry name" value="Pyrroline-COOH_reductase"/>
</dbReference>
<dbReference type="Gene3D" id="1.10.3730.10">
    <property type="entry name" value="ProC C-terminal domain-like"/>
    <property type="match status" value="1"/>
</dbReference>
<name>A0ABY1HG02_9GAMM</name>
<protein>
    <recommendedName>
        <fullName evidence="3">Pyrroline-5-carboxylate reductase</fullName>
        <shortName evidence="3">P5C reductase</shortName>
        <shortName evidence="3">P5CR</shortName>
        <ecNumber evidence="3">1.5.1.2</ecNumber>
    </recommendedName>
    <alternativeName>
        <fullName evidence="3">PCA reductase</fullName>
    </alternativeName>
</protein>
<keyword evidence="3" id="KW-0963">Cytoplasm</keyword>
<dbReference type="EC" id="1.5.1.2" evidence="3"/>
<dbReference type="Proteomes" id="UP000182660">
    <property type="component" value="Unassembled WGS sequence"/>
</dbReference>
<dbReference type="SUPFAM" id="SSF51735">
    <property type="entry name" value="NAD(P)-binding Rossmann-fold domains"/>
    <property type="match status" value="1"/>
</dbReference>
<keyword evidence="3" id="KW-0028">Amino-acid biosynthesis</keyword>
<dbReference type="EMBL" id="FPLJ01000073">
    <property type="protein sequence ID" value="SGY96707.1"/>
    <property type="molecule type" value="Genomic_DNA"/>
</dbReference>
<keyword evidence="3" id="KW-0641">Proline biosynthesis</keyword>
<dbReference type="PIRSF" id="PIRSF000193">
    <property type="entry name" value="Pyrrol-5-carb_rd"/>
    <property type="match status" value="1"/>
</dbReference>
<dbReference type="InterPro" id="IPR008927">
    <property type="entry name" value="6-PGluconate_DH-like_C_sf"/>
</dbReference>
<evidence type="ECO:0000259" key="4">
    <source>
        <dbReference type="Pfam" id="PF14748"/>
    </source>
</evidence>
<accession>A0ABY1HG02</accession>
<comment type="catalytic activity">
    <reaction evidence="3">
        <text>L-proline + NADP(+) = (S)-1-pyrroline-5-carboxylate + NADPH + 2 H(+)</text>
        <dbReference type="Rhea" id="RHEA:14109"/>
        <dbReference type="ChEBI" id="CHEBI:15378"/>
        <dbReference type="ChEBI" id="CHEBI:17388"/>
        <dbReference type="ChEBI" id="CHEBI:57783"/>
        <dbReference type="ChEBI" id="CHEBI:58349"/>
        <dbReference type="ChEBI" id="CHEBI:60039"/>
        <dbReference type="EC" id="1.5.1.2"/>
    </reaction>
</comment>
<comment type="catalytic activity">
    <reaction evidence="3">
        <text>L-proline + NAD(+) = (S)-1-pyrroline-5-carboxylate + NADH + 2 H(+)</text>
        <dbReference type="Rhea" id="RHEA:14105"/>
        <dbReference type="ChEBI" id="CHEBI:15378"/>
        <dbReference type="ChEBI" id="CHEBI:17388"/>
        <dbReference type="ChEBI" id="CHEBI:57540"/>
        <dbReference type="ChEBI" id="CHEBI:57945"/>
        <dbReference type="ChEBI" id="CHEBI:60039"/>
        <dbReference type="EC" id="1.5.1.2"/>
    </reaction>
</comment>
<dbReference type="PANTHER" id="PTHR11645:SF0">
    <property type="entry name" value="PYRROLINE-5-CARBOXYLATE REDUCTASE 3"/>
    <property type="match status" value="1"/>
</dbReference>